<comment type="caution">
    <text evidence="1">The sequence shown here is derived from an EMBL/GenBank/DDBJ whole genome shotgun (WGS) entry which is preliminary data.</text>
</comment>
<proteinExistence type="predicted"/>
<evidence type="ECO:0000313" key="1">
    <source>
        <dbReference type="EMBL" id="TKK92115.1"/>
    </source>
</evidence>
<name>A0A4U3MQY7_ENTFL</name>
<dbReference type="RefSeq" id="WP_137273760.1">
    <property type="nucleotide sequence ID" value="NZ_SIYF01000006.1"/>
</dbReference>
<dbReference type="GO" id="GO:0016787">
    <property type="term" value="F:hydrolase activity"/>
    <property type="evidence" value="ECO:0007669"/>
    <property type="project" value="UniProtKB-KW"/>
</dbReference>
<dbReference type="EMBL" id="SIYF01000006">
    <property type="protein sequence ID" value="TKK92115.1"/>
    <property type="molecule type" value="Genomic_DNA"/>
</dbReference>
<dbReference type="Gene3D" id="3.40.630.10">
    <property type="entry name" value="Zn peptidases"/>
    <property type="match status" value="1"/>
</dbReference>
<evidence type="ECO:0000313" key="2">
    <source>
        <dbReference type="Proteomes" id="UP000305511"/>
    </source>
</evidence>
<accession>A0A4U3MQY7</accession>
<dbReference type="SUPFAM" id="SSF53187">
    <property type="entry name" value="Zn-dependent exopeptidases"/>
    <property type="match status" value="1"/>
</dbReference>
<sequence length="109" mass="12209">EVTTQLTKALFPESEVTVIRRLPSTLFPKDERNVQKLTKVYEQITGLDGTPVTTTGATYARFMPNIVAFGPSFPGQKGIAHNQDEYMDEKDLLLNLEIYMQAMIALTEA</sequence>
<dbReference type="Pfam" id="PF01546">
    <property type="entry name" value="Peptidase_M20"/>
    <property type="match status" value="1"/>
</dbReference>
<dbReference type="InterPro" id="IPR002933">
    <property type="entry name" value="Peptidase_M20"/>
</dbReference>
<protein>
    <submittedName>
        <fullName evidence="1">M20/M25/M40 family metallo-hydrolase</fullName>
    </submittedName>
</protein>
<dbReference type="Proteomes" id="UP000305511">
    <property type="component" value="Unassembled WGS sequence"/>
</dbReference>
<gene>
    <name evidence="1" type="ORF">EY666_00270</name>
</gene>
<dbReference type="AlphaFoldDB" id="A0A4U3MQY7"/>
<reference evidence="1 2" key="1">
    <citation type="submission" date="2019-02" db="EMBL/GenBank/DDBJ databases">
        <title>Bacteria dissemination in different level of health care in South Africa: the effectiveness of infections prevention and control.</title>
        <authorList>
            <person name="Shobo C."/>
            <person name="Amoako D.G."/>
            <person name="Allam M."/>
            <person name="Ismail A."/>
            <person name="Bester L.A."/>
            <person name="Essack S.Y."/>
        </authorList>
    </citation>
    <scope>NUCLEOTIDE SEQUENCE [LARGE SCALE GENOMIC DNA]</scope>
    <source>
        <strain evidence="1 2">2SIL2</strain>
    </source>
</reference>
<organism evidence="1 2">
    <name type="scientific">Enterococcus faecalis</name>
    <name type="common">Streptococcus faecalis</name>
    <dbReference type="NCBI Taxonomy" id="1351"/>
    <lineage>
        <taxon>Bacteria</taxon>
        <taxon>Bacillati</taxon>
        <taxon>Bacillota</taxon>
        <taxon>Bacilli</taxon>
        <taxon>Lactobacillales</taxon>
        <taxon>Enterococcaceae</taxon>
        <taxon>Enterococcus</taxon>
    </lineage>
</organism>
<feature type="non-terminal residue" evidence="1">
    <location>
        <position position="1"/>
    </location>
</feature>
<keyword evidence="1" id="KW-0378">Hydrolase</keyword>